<sequence>MRQQHCSRGQSRGDVYGGHDCDTAADCGANPACTAAIGPPDGFRWTDVPLTVFRDTQGAIRTGFDVADYKFTGAGGTYYVSLSAGNNLNDGLTPATAFKSVWKALAMPDADIVHIDEGVYPRTHAFNGTTIPRSVSLLAVPGKTVVLGTFDQLQWTLEAGSARTYRAARTLVGRVFDTKFADPSGDYRELATDNKMWVDDCVSVGSLFDLRSSSGAALQYRNFRSNGKFSSASGGTIGNY</sequence>
<reference evidence="1 2" key="1">
    <citation type="submission" date="2019-05" db="EMBL/GenBank/DDBJ databases">
        <title>We sequenced the genome of Paenibacillus hemerocallicola KCTC 33185 for further insight into its adaptation and study the phylogeny of Paenibacillus.</title>
        <authorList>
            <person name="Narsing Rao M.P."/>
        </authorList>
    </citation>
    <scope>NUCLEOTIDE SEQUENCE [LARGE SCALE GENOMIC DNA]</scope>
    <source>
        <strain evidence="1 2">KCTC 33185</strain>
    </source>
</reference>
<keyword evidence="2" id="KW-1185">Reference proteome</keyword>
<dbReference type="Proteomes" id="UP000307943">
    <property type="component" value="Unassembled WGS sequence"/>
</dbReference>
<evidence type="ECO:0000313" key="2">
    <source>
        <dbReference type="Proteomes" id="UP000307943"/>
    </source>
</evidence>
<accession>A0A5C4T9I0</accession>
<dbReference type="AlphaFoldDB" id="A0A5C4T9I0"/>
<organism evidence="1 2">
    <name type="scientific">Paenibacillus hemerocallicola</name>
    <dbReference type="NCBI Taxonomy" id="1172614"/>
    <lineage>
        <taxon>Bacteria</taxon>
        <taxon>Bacillati</taxon>
        <taxon>Bacillota</taxon>
        <taxon>Bacilli</taxon>
        <taxon>Bacillales</taxon>
        <taxon>Paenibacillaceae</taxon>
        <taxon>Paenibacillus</taxon>
    </lineage>
</organism>
<gene>
    <name evidence="1" type="ORF">FE784_16760</name>
</gene>
<protein>
    <submittedName>
        <fullName evidence="1">Uncharacterized protein</fullName>
    </submittedName>
</protein>
<name>A0A5C4T9I0_9BACL</name>
<comment type="caution">
    <text evidence="1">The sequence shown here is derived from an EMBL/GenBank/DDBJ whole genome shotgun (WGS) entry which is preliminary data.</text>
</comment>
<dbReference type="RefSeq" id="WP_139603379.1">
    <property type="nucleotide sequence ID" value="NZ_VDCQ01000022.1"/>
</dbReference>
<dbReference type="EMBL" id="VDCQ01000022">
    <property type="protein sequence ID" value="TNJ65039.1"/>
    <property type="molecule type" value="Genomic_DNA"/>
</dbReference>
<proteinExistence type="predicted"/>
<evidence type="ECO:0000313" key="1">
    <source>
        <dbReference type="EMBL" id="TNJ65039.1"/>
    </source>
</evidence>
<dbReference type="OrthoDB" id="2479912at2"/>